<protein>
    <recommendedName>
        <fullName evidence="1">N-acetyltransferase domain-containing protein</fullName>
    </recommendedName>
</protein>
<evidence type="ECO:0000313" key="2">
    <source>
        <dbReference type="EMBL" id="KZV99028.1"/>
    </source>
</evidence>
<reference evidence="2 3" key="1">
    <citation type="journal article" date="2016" name="Mol. Biol. Evol.">
        <title>Comparative Genomics of Early-Diverging Mushroom-Forming Fungi Provides Insights into the Origins of Lignocellulose Decay Capabilities.</title>
        <authorList>
            <person name="Nagy L.G."/>
            <person name="Riley R."/>
            <person name="Tritt A."/>
            <person name="Adam C."/>
            <person name="Daum C."/>
            <person name="Floudas D."/>
            <person name="Sun H."/>
            <person name="Yadav J.S."/>
            <person name="Pangilinan J."/>
            <person name="Larsson K.H."/>
            <person name="Matsuura K."/>
            <person name="Barry K."/>
            <person name="Labutti K."/>
            <person name="Kuo R."/>
            <person name="Ohm R.A."/>
            <person name="Bhattacharya S.S."/>
            <person name="Shirouzu T."/>
            <person name="Yoshinaga Y."/>
            <person name="Martin F.M."/>
            <person name="Grigoriev I.V."/>
            <person name="Hibbett D.S."/>
        </authorList>
    </citation>
    <scope>NUCLEOTIDE SEQUENCE [LARGE SCALE GENOMIC DNA]</scope>
    <source>
        <strain evidence="2 3">HHB12029</strain>
    </source>
</reference>
<dbReference type="Proteomes" id="UP000077266">
    <property type="component" value="Unassembled WGS sequence"/>
</dbReference>
<dbReference type="PANTHER" id="PTHR43328:SF1">
    <property type="entry name" value="N-ACETYLTRANSFERASE DOMAIN-CONTAINING PROTEIN"/>
    <property type="match status" value="1"/>
</dbReference>
<dbReference type="PANTHER" id="PTHR43328">
    <property type="entry name" value="ACETYLTRANSFERASE-RELATED"/>
    <property type="match status" value="1"/>
</dbReference>
<sequence>MVRVTDEDLALIHPLKRDPETGEPYLQLAPPYAHIVLTPQRLSDVPAVVENLNDPRIHKNLIGPPLPYFHGDAVDWLTSGRTDSEYALARIRAGKPFVEAVVTRAIRDISNSSIAEAKLIGDCCIDRHGFDDILDADLSERLDKENAAKATGDPTITWSVGDWIDPAHQGQGIMTAVIATLIREWCIPKMNTRIIFASAFMGNRASVRVFEKNGFRNLPDAPDVLQLPDAKGGGRMGLHRLEWRLEEQAREE</sequence>
<accession>A0A165MBH5</accession>
<dbReference type="GO" id="GO:0016747">
    <property type="term" value="F:acyltransferase activity, transferring groups other than amino-acyl groups"/>
    <property type="evidence" value="ECO:0007669"/>
    <property type="project" value="InterPro"/>
</dbReference>
<dbReference type="InParanoid" id="A0A165MBH5"/>
<dbReference type="InterPro" id="IPR000182">
    <property type="entry name" value="GNAT_dom"/>
</dbReference>
<dbReference type="STRING" id="1314781.A0A165MBH5"/>
<organism evidence="2 3">
    <name type="scientific">Exidia glandulosa HHB12029</name>
    <dbReference type="NCBI Taxonomy" id="1314781"/>
    <lineage>
        <taxon>Eukaryota</taxon>
        <taxon>Fungi</taxon>
        <taxon>Dikarya</taxon>
        <taxon>Basidiomycota</taxon>
        <taxon>Agaricomycotina</taxon>
        <taxon>Agaricomycetes</taxon>
        <taxon>Auriculariales</taxon>
        <taxon>Exidiaceae</taxon>
        <taxon>Exidia</taxon>
    </lineage>
</organism>
<evidence type="ECO:0000259" key="1">
    <source>
        <dbReference type="Pfam" id="PF13302"/>
    </source>
</evidence>
<dbReference type="OrthoDB" id="630895at2759"/>
<dbReference type="Pfam" id="PF13302">
    <property type="entry name" value="Acetyltransf_3"/>
    <property type="match status" value="1"/>
</dbReference>
<name>A0A165MBH5_EXIGL</name>
<evidence type="ECO:0000313" key="3">
    <source>
        <dbReference type="Proteomes" id="UP000077266"/>
    </source>
</evidence>
<dbReference type="Gene3D" id="3.40.630.30">
    <property type="match status" value="1"/>
</dbReference>
<feature type="domain" description="N-acetyltransferase" evidence="1">
    <location>
        <begin position="35"/>
        <end position="216"/>
    </location>
</feature>
<dbReference type="AlphaFoldDB" id="A0A165MBH5"/>
<keyword evidence="3" id="KW-1185">Reference proteome</keyword>
<dbReference type="SUPFAM" id="SSF55729">
    <property type="entry name" value="Acyl-CoA N-acyltransferases (Nat)"/>
    <property type="match status" value="1"/>
</dbReference>
<dbReference type="EMBL" id="KV425913">
    <property type="protein sequence ID" value="KZV99028.1"/>
    <property type="molecule type" value="Genomic_DNA"/>
</dbReference>
<gene>
    <name evidence="2" type="ORF">EXIGLDRAFT_726511</name>
</gene>
<proteinExistence type="predicted"/>
<dbReference type="InterPro" id="IPR016181">
    <property type="entry name" value="Acyl_CoA_acyltransferase"/>
</dbReference>